<comment type="caution">
    <text evidence="2">The sequence shown here is derived from an EMBL/GenBank/DDBJ whole genome shotgun (WGS) entry which is preliminary data.</text>
</comment>
<evidence type="ECO:0000256" key="1">
    <source>
        <dbReference type="SAM" id="MobiDB-lite"/>
    </source>
</evidence>
<proteinExistence type="predicted"/>
<gene>
    <name evidence="2" type="ORF">E2C01_097726</name>
</gene>
<name>A0A5B7K5K8_PORTR</name>
<accession>A0A5B7K5K8</accession>
<dbReference type="EMBL" id="VSRR010130202">
    <property type="protein sequence ID" value="MPD02166.1"/>
    <property type="molecule type" value="Genomic_DNA"/>
</dbReference>
<sequence length="92" mass="10550">MKKDQNNNVLHQTTLFQSSRVYMANLYIVFYIIKTEEENRCPHEDTGSSSQRMSDSTHTVHHDGKPGPGLTWYTVSCTAEVCYTRYLLASTD</sequence>
<dbReference type="AlphaFoldDB" id="A0A5B7K5K8"/>
<evidence type="ECO:0000313" key="3">
    <source>
        <dbReference type="Proteomes" id="UP000324222"/>
    </source>
</evidence>
<evidence type="ECO:0000313" key="2">
    <source>
        <dbReference type="EMBL" id="MPD02166.1"/>
    </source>
</evidence>
<feature type="compositionally biased region" description="Polar residues" evidence="1">
    <location>
        <begin position="47"/>
        <end position="57"/>
    </location>
</feature>
<feature type="region of interest" description="Disordered" evidence="1">
    <location>
        <begin position="40"/>
        <end position="64"/>
    </location>
</feature>
<dbReference type="Proteomes" id="UP000324222">
    <property type="component" value="Unassembled WGS sequence"/>
</dbReference>
<keyword evidence="3" id="KW-1185">Reference proteome</keyword>
<protein>
    <submittedName>
        <fullName evidence="2">Uncharacterized protein</fullName>
    </submittedName>
</protein>
<reference evidence="2 3" key="1">
    <citation type="submission" date="2019-05" db="EMBL/GenBank/DDBJ databases">
        <title>Another draft genome of Portunus trituberculatus and its Hox gene families provides insights of decapod evolution.</title>
        <authorList>
            <person name="Jeong J.-H."/>
            <person name="Song I."/>
            <person name="Kim S."/>
            <person name="Choi T."/>
            <person name="Kim D."/>
            <person name="Ryu S."/>
            <person name="Kim W."/>
        </authorList>
    </citation>
    <scope>NUCLEOTIDE SEQUENCE [LARGE SCALE GENOMIC DNA]</scope>
    <source>
        <tissue evidence="2">Muscle</tissue>
    </source>
</reference>
<organism evidence="2 3">
    <name type="scientific">Portunus trituberculatus</name>
    <name type="common">Swimming crab</name>
    <name type="synonym">Neptunus trituberculatus</name>
    <dbReference type="NCBI Taxonomy" id="210409"/>
    <lineage>
        <taxon>Eukaryota</taxon>
        <taxon>Metazoa</taxon>
        <taxon>Ecdysozoa</taxon>
        <taxon>Arthropoda</taxon>
        <taxon>Crustacea</taxon>
        <taxon>Multicrustacea</taxon>
        <taxon>Malacostraca</taxon>
        <taxon>Eumalacostraca</taxon>
        <taxon>Eucarida</taxon>
        <taxon>Decapoda</taxon>
        <taxon>Pleocyemata</taxon>
        <taxon>Brachyura</taxon>
        <taxon>Eubrachyura</taxon>
        <taxon>Portunoidea</taxon>
        <taxon>Portunidae</taxon>
        <taxon>Portuninae</taxon>
        <taxon>Portunus</taxon>
    </lineage>
</organism>